<dbReference type="AlphaFoldDB" id="A0A9Q0JYV3"/>
<dbReference type="PANTHER" id="PTHR47074:SF11">
    <property type="entry name" value="REVERSE TRANSCRIPTASE-LIKE PROTEIN"/>
    <property type="match status" value="1"/>
</dbReference>
<name>A0A9Q0JYV3_9MAGN</name>
<dbReference type="EMBL" id="JAMYWD010000010">
    <property type="protein sequence ID" value="KAJ4957664.1"/>
    <property type="molecule type" value="Genomic_DNA"/>
</dbReference>
<sequence>MCWTLWKAKNKFYFDNIDCNPFDVIHKAERAWKEFIAIDFLVKSTQHFGWLKLNSDEAFTANPISHGIGYIIRNTGGAPLNVVSQTLSFLLVAIEEALVIREGILEALKISFSQLVIEFDCLGIFNLIKGVTQVGEVLLRLLKLSLIKGVL</sequence>
<dbReference type="GO" id="GO:0004523">
    <property type="term" value="F:RNA-DNA hybrid ribonuclease activity"/>
    <property type="evidence" value="ECO:0007669"/>
    <property type="project" value="InterPro"/>
</dbReference>
<organism evidence="2 3">
    <name type="scientific">Protea cynaroides</name>
    <dbReference type="NCBI Taxonomy" id="273540"/>
    <lineage>
        <taxon>Eukaryota</taxon>
        <taxon>Viridiplantae</taxon>
        <taxon>Streptophyta</taxon>
        <taxon>Embryophyta</taxon>
        <taxon>Tracheophyta</taxon>
        <taxon>Spermatophyta</taxon>
        <taxon>Magnoliopsida</taxon>
        <taxon>Proteales</taxon>
        <taxon>Proteaceae</taxon>
        <taxon>Protea</taxon>
    </lineage>
</organism>
<proteinExistence type="predicted"/>
<keyword evidence="3" id="KW-1185">Reference proteome</keyword>
<reference evidence="2" key="1">
    <citation type="journal article" date="2023" name="Plant J.">
        <title>The genome of the king protea, Protea cynaroides.</title>
        <authorList>
            <person name="Chang J."/>
            <person name="Duong T.A."/>
            <person name="Schoeman C."/>
            <person name="Ma X."/>
            <person name="Roodt D."/>
            <person name="Barker N."/>
            <person name="Li Z."/>
            <person name="Van de Peer Y."/>
            <person name="Mizrachi E."/>
        </authorList>
    </citation>
    <scope>NUCLEOTIDE SEQUENCE</scope>
    <source>
        <tissue evidence="2">Young leaves</tissue>
    </source>
</reference>
<dbReference type="OrthoDB" id="1741277at2759"/>
<feature type="domain" description="RNase H type-1" evidence="1">
    <location>
        <begin position="58"/>
        <end position="133"/>
    </location>
</feature>
<dbReference type="Proteomes" id="UP001141806">
    <property type="component" value="Unassembled WGS sequence"/>
</dbReference>
<protein>
    <recommendedName>
        <fullName evidence="1">RNase H type-1 domain-containing protein</fullName>
    </recommendedName>
</protein>
<dbReference type="Pfam" id="PF13456">
    <property type="entry name" value="RVT_3"/>
    <property type="match status" value="1"/>
</dbReference>
<dbReference type="GO" id="GO:0003676">
    <property type="term" value="F:nucleic acid binding"/>
    <property type="evidence" value="ECO:0007669"/>
    <property type="project" value="InterPro"/>
</dbReference>
<evidence type="ECO:0000313" key="2">
    <source>
        <dbReference type="EMBL" id="KAJ4957664.1"/>
    </source>
</evidence>
<evidence type="ECO:0000259" key="1">
    <source>
        <dbReference type="Pfam" id="PF13456"/>
    </source>
</evidence>
<comment type="caution">
    <text evidence="2">The sequence shown here is derived from an EMBL/GenBank/DDBJ whole genome shotgun (WGS) entry which is preliminary data.</text>
</comment>
<dbReference type="InterPro" id="IPR002156">
    <property type="entry name" value="RNaseH_domain"/>
</dbReference>
<dbReference type="InterPro" id="IPR052929">
    <property type="entry name" value="RNase_H-like_EbsB-rel"/>
</dbReference>
<dbReference type="PANTHER" id="PTHR47074">
    <property type="entry name" value="BNAC02G40300D PROTEIN"/>
    <property type="match status" value="1"/>
</dbReference>
<evidence type="ECO:0000313" key="3">
    <source>
        <dbReference type="Proteomes" id="UP001141806"/>
    </source>
</evidence>
<gene>
    <name evidence="2" type="ORF">NE237_024775</name>
</gene>
<accession>A0A9Q0JYV3</accession>